<keyword evidence="4" id="KW-0798">TonB box</keyword>
<dbReference type="EMBL" id="MLJW01000054">
    <property type="protein sequence ID" value="OIR04831.1"/>
    <property type="molecule type" value="Genomic_DNA"/>
</dbReference>
<evidence type="ECO:0000256" key="6">
    <source>
        <dbReference type="ARBA" id="ARBA00023237"/>
    </source>
</evidence>
<dbReference type="AlphaFoldDB" id="A0A1J5S919"/>
<comment type="subcellular location">
    <subcellularLocation>
        <location evidence="1">Cell outer membrane</location>
        <topology evidence="1">Multi-pass membrane protein</topology>
    </subcellularLocation>
</comment>
<keyword evidence="9" id="KW-0675">Receptor</keyword>
<feature type="domain" description="TonB-dependent receptor plug" evidence="8">
    <location>
        <begin position="52"/>
        <end position="161"/>
    </location>
</feature>
<keyword evidence="5" id="KW-0472">Membrane</keyword>
<sequence length="714" mass="77265">MSSHIFKRKLLSVAVLSACGMTQNAIAADASSEKLMTAPIVVTATRVEQNSFDVPASIDVVDSAQIHDQQLQTNLSESLARIPGITVANRQNYAQDLQISSRGFGARAPFGVKGIRIIVDDIPATMPDGQGQGATIPLGSTDHIEILRGPFSALYGNGAGGVLQAFTEDGKGSPTLSTNFAVGSYGTTREELKASGKEGTVSYLVDSSWFGTDGYRNHSKTDRNQANAKIVWEINDSTKIKLSANSYYQAAEDPLGLTLEQLAYNPTMAGGGTNPSGTTPSSITFNSRKTINYNQAGLVLDKDINENNSFKVITYYGTRKVLQIQSFNPLGVVDLDRDFGGINLRYNYSTDIEGQKLKITGGLDFDKSNENRKAFDNNNGTPSTAALRNEDDSVYNLDPYVQANLQLGSDWEVTGGLRHNNVNFKLQDNLNPLGANSNSGSVSYSKTTPSIGVVFHATPTINLYANAGKGFETPTFAEISYSLNSNGTVNTTKSTLSLKPAESTTYEIGTKAFIADNSRLNVAFFTTKVTNEIAAANNSGGKVAYQNIPETERNGLEVSLDTNWTNSLKTYLAYTYLDATVSQTYSKKVSGSPQTINSGNQIPGISKNSLYGEIQWSYDPIGFSTAVEANWRSKYYATDINDASSLAKSFVAANIRAGFNQKINNWGLSEFVRVNNIFDRNYVGSVIVNDSNSRFFEPAPGRNWLLGASASYQF</sequence>
<accession>A0A1J5S919</accession>
<dbReference type="InterPro" id="IPR039426">
    <property type="entry name" value="TonB-dep_rcpt-like"/>
</dbReference>
<feature type="domain" description="TonB-dependent receptor-like beta-barrel" evidence="7">
    <location>
        <begin position="232"/>
        <end position="677"/>
    </location>
</feature>
<dbReference type="PANTHER" id="PTHR30069:SF28">
    <property type="entry name" value="TONB-DEPENDENT RECEPTOR YNCD-RELATED"/>
    <property type="match status" value="1"/>
</dbReference>
<evidence type="ECO:0000256" key="1">
    <source>
        <dbReference type="ARBA" id="ARBA00004571"/>
    </source>
</evidence>
<proteinExistence type="predicted"/>
<reference evidence="9" key="1">
    <citation type="submission" date="2016-10" db="EMBL/GenBank/DDBJ databases">
        <title>Sequence of Gallionella enrichment culture.</title>
        <authorList>
            <person name="Poehlein A."/>
            <person name="Muehling M."/>
            <person name="Daniel R."/>
        </authorList>
    </citation>
    <scope>NUCLEOTIDE SEQUENCE</scope>
</reference>
<name>A0A1J5S919_9ZZZZ</name>
<dbReference type="Gene3D" id="2.40.170.20">
    <property type="entry name" value="TonB-dependent receptor, beta-barrel domain"/>
    <property type="match status" value="1"/>
</dbReference>
<dbReference type="CDD" id="cd01347">
    <property type="entry name" value="ligand_gated_channel"/>
    <property type="match status" value="1"/>
</dbReference>
<dbReference type="PANTHER" id="PTHR30069">
    <property type="entry name" value="TONB-DEPENDENT OUTER MEMBRANE RECEPTOR"/>
    <property type="match status" value="1"/>
</dbReference>
<dbReference type="Pfam" id="PF00593">
    <property type="entry name" value="TonB_dep_Rec_b-barrel"/>
    <property type="match status" value="1"/>
</dbReference>
<evidence type="ECO:0000259" key="7">
    <source>
        <dbReference type="Pfam" id="PF00593"/>
    </source>
</evidence>
<evidence type="ECO:0000259" key="8">
    <source>
        <dbReference type="Pfam" id="PF07715"/>
    </source>
</evidence>
<organism evidence="9">
    <name type="scientific">mine drainage metagenome</name>
    <dbReference type="NCBI Taxonomy" id="410659"/>
    <lineage>
        <taxon>unclassified sequences</taxon>
        <taxon>metagenomes</taxon>
        <taxon>ecological metagenomes</taxon>
    </lineage>
</organism>
<dbReference type="InterPro" id="IPR000531">
    <property type="entry name" value="Beta-barrel_TonB"/>
</dbReference>
<protein>
    <submittedName>
        <fullName evidence="9">Hemin receptor</fullName>
    </submittedName>
</protein>
<keyword evidence="2" id="KW-0813">Transport</keyword>
<keyword evidence="6" id="KW-0998">Cell outer membrane</keyword>
<dbReference type="InterPro" id="IPR037066">
    <property type="entry name" value="Plug_dom_sf"/>
</dbReference>
<dbReference type="Pfam" id="PF07715">
    <property type="entry name" value="Plug"/>
    <property type="match status" value="1"/>
</dbReference>
<evidence type="ECO:0000256" key="2">
    <source>
        <dbReference type="ARBA" id="ARBA00022448"/>
    </source>
</evidence>
<comment type="caution">
    <text evidence="9">The sequence shown here is derived from an EMBL/GenBank/DDBJ whole genome shotgun (WGS) entry which is preliminary data.</text>
</comment>
<dbReference type="PROSITE" id="PS52016">
    <property type="entry name" value="TONB_DEPENDENT_REC_3"/>
    <property type="match status" value="1"/>
</dbReference>
<dbReference type="GO" id="GO:0015344">
    <property type="term" value="F:siderophore uptake transmembrane transporter activity"/>
    <property type="evidence" value="ECO:0007669"/>
    <property type="project" value="TreeGrafter"/>
</dbReference>
<evidence type="ECO:0000313" key="9">
    <source>
        <dbReference type="EMBL" id="OIR04831.1"/>
    </source>
</evidence>
<keyword evidence="3" id="KW-0812">Transmembrane</keyword>
<dbReference type="InterPro" id="IPR036942">
    <property type="entry name" value="Beta-barrel_TonB_sf"/>
</dbReference>
<dbReference type="Gene3D" id="2.170.130.10">
    <property type="entry name" value="TonB-dependent receptor, plug domain"/>
    <property type="match status" value="1"/>
</dbReference>
<gene>
    <name evidence="9" type="primary">hemR</name>
    <name evidence="9" type="ORF">GALL_129160</name>
</gene>
<evidence type="ECO:0000256" key="3">
    <source>
        <dbReference type="ARBA" id="ARBA00022692"/>
    </source>
</evidence>
<dbReference type="SUPFAM" id="SSF56935">
    <property type="entry name" value="Porins"/>
    <property type="match status" value="1"/>
</dbReference>
<dbReference type="InterPro" id="IPR012910">
    <property type="entry name" value="Plug_dom"/>
</dbReference>
<evidence type="ECO:0000256" key="5">
    <source>
        <dbReference type="ARBA" id="ARBA00023136"/>
    </source>
</evidence>
<evidence type="ECO:0000256" key="4">
    <source>
        <dbReference type="ARBA" id="ARBA00023077"/>
    </source>
</evidence>
<dbReference type="GO" id="GO:0009279">
    <property type="term" value="C:cell outer membrane"/>
    <property type="evidence" value="ECO:0007669"/>
    <property type="project" value="UniProtKB-SubCell"/>
</dbReference>
<dbReference type="GO" id="GO:0044718">
    <property type="term" value="P:siderophore transmembrane transport"/>
    <property type="evidence" value="ECO:0007669"/>
    <property type="project" value="TreeGrafter"/>
</dbReference>